<keyword evidence="3" id="KW-1185">Reference proteome</keyword>
<evidence type="ECO:0000259" key="1">
    <source>
        <dbReference type="Pfam" id="PF04865"/>
    </source>
</evidence>
<organism evidence="2 3">
    <name type="scientific">Caproicibacterium amylolyticum</name>
    <dbReference type="NCBI Taxonomy" id="2766537"/>
    <lineage>
        <taxon>Bacteria</taxon>
        <taxon>Bacillati</taxon>
        <taxon>Bacillota</taxon>
        <taxon>Clostridia</taxon>
        <taxon>Eubacteriales</taxon>
        <taxon>Oscillospiraceae</taxon>
        <taxon>Caproicibacterium</taxon>
    </lineage>
</organism>
<evidence type="ECO:0000313" key="3">
    <source>
        <dbReference type="Proteomes" id="UP000516046"/>
    </source>
</evidence>
<dbReference type="Pfam" id="PF04865">
    <property type="entry name" value="Baseplate_J"/>
    <property type="match status" value="1"/>
</dbReference>
<gene>
    <name evidence="2" type="ORF">H6X83_13655</name>
</gene>
<evidence type="ECO:0000313" key="2">
    <source>
        <dbReference type="EMBL" id="QNO17935.1"/>
    </source>
</evidence>
<dbReference type="AlphaFoldDB" id="A0A7G9WGX3"/>
<dbReference type="PANTHER" id="PTHR37829">
    <property type="entry name" value="PHAGE-LIKE ELEMENT PBSX PROTEIN XKDT"/>
    <property type="match status" value="1"/>
</dbReference>
<feature type="domain" description="Baseplate protein J-like barrel" evidence="1">
    <location>
        <begin position="85"/>
        <end position="173"/>
    </location>
</feature>
<dbReference type="EMBL" id="CP060696">
    <property type="protein sequence ID" value="QNO17935.1"/>
    <property type="molecule type" value="Genomic_DNA"/>
</dbReference>
<protein>
    <submittedName>
        <fullName evidence="2">Baseplate J/gp47 family protein</fullName>
    </submittedName>
</protein>
<dbReference type="InterPro" id="IPR052399">
    <property type="entry name" value="Phage_Baseplate_Assmbl_Protein"/>
</dbReference>
<dbReference type="PANTHER" id="PTHR37829:SF3">
    <property type="entry name" value="PROTEIN JAYE-RELATED"/>
    <property type="match status" value="1"/>
</dbReference>
<proteinExistence type="predicted"/>
<dbReference type="InterPro" id="IPR006949">
    <property type="entry name" value="Barrel_Baseplate_J-like"/>
</dbReference>
<sequence length="351" mass="37165">MISYDELVQRMNTAYEKQAGFVPDEASDTGVRFRVLAGEIYSLLTDLAWLKQSLLPQTAAGEQLDKLAQEQGLGRLQAAHAKGSVQFTAMGGSVVQAVLPAGTRCTTGGENPVLVETLEELQLPVEAGKTVSVQAQAVSAGAVGNVLAAAVTALTAANSFVSAVTNPQAFTGGRDAETDEQLRARLLQQDTQQNNGANPAFYRQLAEQQEGVFSASVQTATPAAGEVTVWLAGVGAQVADSTVQQVQKVLEAARELNVQVHVYPAKIVPLKLSFVVQEKEGQLKTVAQQAVRKAVQNSFSSLRVGETLCETQLYAQIYNTGAVQSVKLLSNTTFPTASEDTLVTLATLEVS</sequence>
<dbReference type="Proteomes" id="UP000516046">
    <property type="component" value="Chromosome"/>
</dbReference>
<reference evidence="2 3" key="1">
    <citation type="submission" date="2020-08" db="EMBL/GenBank/DDBJ databases">
        <authorList>
            <person name="Ren C."/>
            <person name="Gu Y."/>
            <person name="Xu Y."/>
        </authorList>
    </citation>
    <scope>NUCLEOTIDE SEQUENCE [LARGE SCALE GENOMIC DNA]</scope>
    <source>
        <strain evidence="2 3">LBM18003</strain>
    </source>
</reference>
<dbReference type="KEGG" id="caml:H6X83_13655"/>
<accession>A0A7G9WGX3</accession>
<dbReference type="RefSeq" id="WP_212507000.1">
    <property type="nucleotide sequence ID" value="NZ_CP060696.1"/>
</dbReference>
<name>A0A7G9WGX3_9FIRM</name>